<keyword evidence="3" id="KW-1185">Reference proteome</keyword>
<dbReference type="OrthoDB" id="1985886at2"/>
<protein>
    <submittedName>
        <fullName evidence="2">Uncharacterized protein</fullName>
    </submittedName>
</protein>
<feature type="transmembrane region" description="Helical" evidence="1">
    <location>
        <begin position="6"/>
        <end position="26"/>
    </location>
</feature>
<dbReference type="Proteomes" id="UP000199800">
    <property type="component" value="Unassembled WGS sequence"/>
</dbReference>
<accession>A0A1H9YQC5</accession>
<gene>
    <name evidence="2" type="ORF">SAMN04487772_102147</name>
</gene>
<dbReference type="EMBL" id="FOHN01000002">
    <property type="protein sequence ID" value="SES71345.1"/>
    <property type="molecule type" value="Genomic_DNA"/>
</dbReference>
<dbReference type="STRING" id="29364.SAMN04487772_102147"/>
<sequence length="272" mass="31952">MSVSDYGLLFSILFIVFVLFHVIHLADYEVVRTLQTQYNLAIDEAVEAALYDVVEEDSGLDLIMNEEEVIHRFFQSLFINLGIMEQPAKKELCKFYVPYILLVEKDGIIPYQQEIAGKSEEIVFQTRKKIHYQWSMENKEILRATLTDYVYYDNLVTGKHMEGDYRDIVSELPEKLRWRYDIFDKKKRELVIDTIKSCTSECINHQNQIARKYGIEYKFTLPLIEYEAWYRTIQDVSMIALFQGYPFGNSRTGIFNRAALGGARIAKQKRET</sequence>
<evidence type="ECO:0000313" key="3">
    <source>
        <dbReference type="Proteomes" id="UP000199800"/>
    </source>
</evidence>
<evidence type="ECO:0000256" key="1">
    <source>
        <dbReference type="SAM" id="Phobius"/>
    </source>
</evidence>
<keyword evidence="1" id="KW-1133">Transmembrane helix</keyword>
<dbReference type="RefSeq" id="WP_092475651.1">
    <property type="nucleotide sequence ID" value="NZ_FOHN01000002.1"/>
</dbReference>
<reference evidence="2 3" key="1">
    <citation type="submission" date="2016-10" db="EMBL/GenBank/DDBJ databases">
        <authorList>
            <person name="de Groot N.N."/>
        </authorList>
    </citation>
    <scope>NUCLEOTIDE SEQUENCE [LARGE SCALE GENOMIC DNA]</scope>
    <source>
        <strain evidence="2 3">DSM 1801</strain>
    </source>
</reference>
<organism evidence="2 3">
    <name type="scientific">[Clostridium] polysaccharolyticum</name>
    <dbReference type="NCBI Taxonomy" id="29364"/>
    <lineage>
        <taxon>Bacteria</taxon>
        <taxon>Bacillati</taxon>
        <taxon>Bacillota</taxon>
        <taxon>Clostridia</taxon>
        <taxon>Lachnospirales</taxon>
        <taxon>Lachnospiraceae</taxon>
    </lineage>
</organism>
<keyword evidence="1" id="KW-0472">Membrane</keyword>
<evidence type="ECO:0000313" key="2">
    <source>
        <dbReference type="EMBL" id="SES71345.1"/>
    </source>
</evidence>
<keyword evidence="1" id="KW-0812">Transmembrane</keyword>
<name>A0A1H9YQC5_9FIRM</name>
<proteinExistence type="predicted"/>
<dbReference type="AlphaFoldDB" id="A0A1H9YQC5"/>